<keyword evidence="7" id="KW-1185">Reference proteome</keyword>
<reference evidence="6" key="1">
    <citation type="submission" date="2017-01" db="EMBL/GenBank/DDBJ databases">
        <authorList>
            <person name="Mah S.A."/>
            <person name="Swanson W.J."/>
            <person name="Moy G.W."/>
            <person name="Vacquier V.D."/>
        </authorList>
    </citation>
    <scope>NUCLEOTIDE SEQUENCE [LARGE SCALE GENOMIC DNA]</scope>
    <source>
        <strain evidence="6">DSM 21054</strain>
    </source>
</reference>
<evidence type="ECO:0000256" key="3">
    <source>
        <dbReference type="ARBA" id="ARBA00022989"/>
    </source>
</evidence>
<organism evidence="6 7">
    <name type="scientific">Filimonas lacunae</name>
    <dbReference type="NCBI Taxonomy" id="477680"/>
    <lineage>
        <taxon>Bacteria</taxon>
        <taxon>Pseudomonadati</taxon>
        <taxon>Bacteroidota</taxon>
        <taxon>Chitinophagia</taxon>
        <taxon>Chitinophagales</taxon>
        <taxon>Chitinophagaceae</taxon>
        <taxon>Filimonas</taxon>
    </lineage>
</organism>
<proteinExistence type="predicted"/>
<dbReference type="RefSeq" id="WP_076382697.1">
    <property type="nucleotide sequence ID" value="NZ_AP017422.1"/>
</dbReference>
<evidence type="ECO:0000256" key="1">
    <source>
        <dbReference type="ARBA" id="ARBA00004141"/>
    </source>
</evidence>
<comment type="subcellular location">
    <subcellularLocation>
        <location evidence="1">Membrane</location>
        <topology evidence="1">Multi-pass membrane protein</topology>
    </subcellularLocation>
</comment>
<evidence type="ECO:0000256" key="4">
    <source>
        <dbReference type="ARBA" id="ARBA00023136"/>
    </source>
</evidence>
<gene>
    <name evidence="6" type="ORF">SAMN05421788_11622</name>
</gene>
<protein>
    <submittedName>
        <fullName evidence="6">DoxX-like family protein</fullName>
    </submittedName>
</protein>
<feature type="transmembrane region" description="Helical" evidence="5">
    <location>
        <begin position="106"/>
        <end position="124"/>
    </location>
</feature>
<dbReference type="AlphaFoldDB" id="A0A1N7RHC2"/>
<feature type="transmembrane region" description="Helical" evidence="5">
    <location>
        <begin position="12"/>
        <end position="31"/>
    </location>
</feature>
<dbReference type="EMBL" id="FTOR01000016">
    <property type="protein sequence ID" value="SIT34384.1"/>
    <property type="molecule type" value="Genomic_DNA"/>
</dbReference>
<dbReference type="InterPro" id="IPR032808">
    <property type="entry name" value="DoxX"/>
</dbReference>
<name>A0A1N7RHC2_9BACT</name>
<dbReference type="GO" id="GO:0016020">
    <property type="term" value="C:membrane"/>
    <property type="evidence" value="ECO:0007669"/>
    <property type="project" value="UniProtKB-SubCell"/>
</dbReference>
<sequence length="131" mass="14073">MSTQQGSSKAINLMIWVAQGLLAVTFMWAGATKIFKPESLPFPWVKDNPALVLLTGIIDVLAGVGILLPAALNIRPKLTIFAAYGIIALMTAAIVFHISRGEGHDIGVNIFILLLAVFVVWGRGKGSFNKK</sequence>
<dbReference type="Proteomes" id="UP000186917">
    <property type="component" value="Unassembled WGS sequence"/>
</dbReference>
<feature type="transmembrane region" description="Helical" evidence="5">
    <location>
        <begin position="51"/>
        <end position="71"/>
    </location>
</feature>
<accession>A0A1N7RHC2</accession>
<evidence type="ECO:0000256" key="2">
    <source>
        <dbReference type="ARBA" id="ARBA00022692"/>
    </source>
</evidence>
<evidence type="ECO:0000313" key="6">
    <source>
        <dbReference type="EMBL" id="SIT34384.1"/>
    </source>
</evidence>
<dbReference type="OrthoDB" id="3385086at2"/>
<keyword evidence="4 5" id="KW-0472">Membrane</keyword>
<keyword evidence="2 5" id="KW-0812">Transmembrane</keyword>
<dbReference type="Pfam" id="PF13564">
    <property type="entry name" value="DoxX_2"/>
    <property type="match status" value="1"/>
</dbReference>
<keyword evidence="3 5" id="KW-1133">Transmembrane helix</keyword>
<evidence type="ECO:0000256" key="5">
    <source>
        <dbReference type="SAM" id="Phobius"/>
    </source>
</evidence>
<evidence type="ECO:0000313" key="7">
    <source>
        <dbReference type="Proteomes" id="UP000186917"/>
    </source>
</evidence>
<feature type="transmembrane region" description="Helical" evidence="5">
    <location>
        <begin position="78"/>
        <end position="100"/>
    </location>
</feature>
<dbReference type="STRING" id="477680.SAMN05421788_11622"/>